<dbReference type="FunFam" id="1.25.40.10:FF:000048">
    <property type="entry name" value="Cell cycle control protein"/>
    <property type="match status" value="1"/>
</dbReference>
<evidence type="ECO:0000256" key="2">
    <source>
        <dbReference type="ARBA" id="ARBA00008644"/>
    </source>
</evidence>
<evidence type="ECO:0000313" key="12">
    <source>
        <dbReference type="EMBL" id="KAJ1928687.1"/>
    </source>
</evidence>
<dbReference type="GO" id="GO:0071014">
    <property type="term" value="C:post-mRNA release spliceosomal complex"/>
    <property type="evidence" value="ECO:0007669"/>
    <property type="project" value="TreeGrafter"/>
</dbReference>
<dbReference type="OrthoDB" id="541719at2759"/>
<evidence type="ECO:0000256" key="6">
    <source>
        <dbReference type="ARBA" id="ARBA00022737"/>
    </source>
</evidence>
<comment type="subcellular location">
    <subcellularLocation>
        <location evidence="1">Nucleus</location>
    </subcellularLocation>
</comment>
<keyword evidence="8" id="KW-0539">Nucleus</keyword>
<evidence type="ECO:0000256" key="7">
    <source>
        <dbReference type="ARBA" id="ARBA00023187"/>
    </source>
</evidence>
<protein>
    <submittedName>
        <fullName evidence="12">NineTeen Complex (NTC) component</fullName>
    </submittedName>
</protein>
<dbReference type="InterPro" id="IPR011990">
    <property type="entry name" value="TPR-like_helical_dom_sf"/>
</dbReference>
<comment type="subunit">
    <text evidence="3">Associated with the spliceosome.</text>
</comment>
<evidence type="ECO:0000256" key="3">
    <source>
        <dbReference type="ARBA" id="ARBA00011524"/>
    </source>
</evidence>
<comment type="caution">
    <text evidence="12">The sequence shown here is derived from an EMBL/GenBank/DDBJ whole genome shotgun (WGS) entry which is preliminary data.</text>
</comment>
<keyword evidence="13" id="KW-1185">Reference proteome</keyword>
<dbReference type="SMART" id="SM00386">
    <property type="entry name" value="HAT"/>
    <property type="match status" value="14"/>
</dbReference>
<sequence>MAAHEYNPQIKNKTAAAIQITAEQLLREANDQQEAPVKAPEQTITDANELAEYRLRKRKDFEDQLRRNRLNMGTWFRYAAWEEGQGELARARSIYERALDVEPQNVTTYLKYTELEMKHRNINLARNLFDRVVTLLPRVDQFWYKYTLMEEMLDNVAGARQIFERWMAWAPDENAWSAYIKFEIRYEELDRARALYQRFVQVHPDPKNWLKWVRFEEGNGNLDQVREIFTAAIGLLGDDFIDQKLYVAFAKFEIRAKEYERARVIFKYALERLPRAKSQSLYNQYTQFEKQYGDHSGAEDAILAKRRLQYQTEVEEHPRNYDVWFDYTRLEEENGSDPERVRDTYERAIAEFPPVEEKRLWRRYVYLWLHYALYEEIVTRDADRARQIYAECLDLIPHRKFTFAKVWLQYAYFEVRQLNLPAARRALGRALGTCPKDRLFKGYIELEIRLREFDRVRILYGKYLEFNPANCTTWIEYAKVERALGETERCRALLEIAVEQPVLDMPEVLWKYYIDFEYEAAAYDRVRQLYERLLQRTDHIKVWLSYAQTEVNLAITTPSSPSAKPTDKDEATATSPLARARAVYERAYEHMRRQQRGDERLVVLEAWRDLEESHGTEGSAQRVRAKMPKIIKRRRPVAPEATAMAPGEPTWEEYYDYLFPDDQDQKPNLKLLAMAQQWKSKMQAQQDPTE</sequence>
<dbReference type="GO" id="GO:0071011">
    <property type="term" value="C:precatalytic spliceosome"/>
    <property type="evidence" value="ECO:0007669"/>
    <property type="project" value="TreeGrafter"/>
</dbReference>
<gene>
    <name evidence="12" type="primary">CLF1_1</name>
    <name evidence="12" type="ORF">IWQ60_001836</name>
</gene>
<evidence type="ECO:0000256" key="8">
    <source>
        <dbReference type="ARBA" id="ARBA00023242"/>
    </source>
</evidence>
<dbReference type="AlphaFoldDB" id="A0A9W8AGA5"/>
<dbReference type="GO" id="GO:0000245">
    <property type="term" value="P:spliceosomal complex assembly"/>
    <property type="evidence" value="ECO:0007669"/>
    <property type="project" value="TreeGrafter"/>
</dbReference>
<dbReference type="PANTHER" id="PTHR11246:SF3">
    <property type="entry name" value="CROOKED NECK-LIKE PROTEIN 1"/>
    <property type="match status" value="1"/>
</dbReference>
<organism evidence="12 13">
    <name type="scientific">Tieghemiomyces parasiticus</name>
    <dbReference type="NCBI Taxonomy" id="78921"/>
    <lineage>
        <taxon>Eukaryota</taxon>
        <taxon>Fungi</taxon>
        <taxon>Fungi incertae sedis</taxon>
        <taxon>Zoopagomycota</taxon>
        <taxon>Kickxellomycotina</taxon>
        <taxon>Dimargaritomycetes</taxon>
        <taxon>Dimargaritales</taxon>
        <taxon>Dimargaritaceae</taxon>
        <taxon>Tieghemiomyces</taxon>
    </lineage>
</organism>
<keyword evidence="5" id="KW-0747">Spliceosome</keyword>
<dbReference type="Gene3D" id="1.25.40.10">
    <property type="entry name" value="Tetratricopeptide repeat domain"/>
    <property type="match status" value="3"/>
</dbReference>
<keyword evidence="10" id="KW-0802">TPR repeat</keyword>
<accession>A0A9W8AGA5</accession>
<dbReference type="EMBL" id="JANBPT010000063">
    <property type="protein sequence ID" value="KAJ1928687.1"/>
    <property type="molecule type" value="Genomic_DNA"/>
</dbReference>
<dbReference type="InterPro" id="IPR055433">
    <property type="entry name" value="HAT_Syf1-like_N"/>
</dbReference>
<dbReference type="GO" id="GO:0000974">
    <property type="term" value="C:Prp19 complex"/>
    <property type="evidence" value="ECO:0007669"/>
    <property type="project" value="TreeGrafter"/>
</dbReference>
<dbReference type="InterPro" id="IPR003107">
    <property type="entry name" value="HAT"/>
</dbReference>
<evidence type="ECO:0000256" key="9">
    <source>
        <dbReference type="ARBA" id="ARBA00037040"/>
    </source>
</evidence>
<feature type="repeat" description="TPR" evidence="10">
    <location>
        <begin position="72"/>
        <end position="105"/>
    </location>
</feature>
<keyword evidence="6" id="KW-0677">Repeat</keyword>
<comment type="similarity">
    <text evidence="2">Belongs to the crooked-neck family.</text>
</comment>
<dbReference type="SUPFAM" id="SSF48452">
    <property type="entry name" value="TPR-like"/>
    <property type="match status" value="4"/>
</dbReference>
<dbReference type="FunFam" id="1.25.40.10:FF:000306">
    <property type="entry name" value="Cell cycle control protein cwf4"/>
    <property type="match status" value="1"/>
</dbReference>
<evidence type="ECO:0000256" key="5">
    <source>
        <dbReference type="ARBA" id="ARBA00022728"/>
    </source>
</evidence>
<evidence type="ECO:0000256" key="10">
    <source>
        <dbReference type="PROSITE-ProRule" id="PRU00339"/>
    </source>
</evidence>
<dbReference type="FunFam" id="1.25.40.10:FF:000796">
    <property type="entry name" value="Crooked neck pre-mRNA splicing factor 1"/>
    <property type="match status" value="1"/>
</dbReference>
<dbReference type="Pfam" id="PF23233">
    <property type="entry name" value="HAT_Syf1_CNRKL1_N"/>
    <property type="match status" value="2"/>
</dbReference>
<dbReference type="PANTHER" id="PTHR11246">
    <property type="entry name" value="PRE-MRNA SPLICING FACTOR"/>
    <property type="match status" value="1"/>
</dbReference>
<evidence type="ECO:0000259" key="11">
    <source>
        <dbReference type="Pfam" id="PF23233"/>
    </source>
</evidence>
<evidence type="ECO:0000256" key="1">
    <source>
        <dbReference type="ARBA" id="ARBA00004123"/>
    </source>
</evidence>
<dbReference type="PROSITE" id="PS50005">
    <property type="entry name" value="TPR"/>
    <property type="match status" value="1"/>
</dbReference>
<evidence type="ECO:0000313" key="13">
    <source>
        <dbReference type="Proteomes" id="UP001150569"/>
    </source>
</evidence>
<proteinExistence type="inferred from homology"/>
<reference evidence="12" key="1">
    <citation type="submission" date="2022-07" db="EMBL/GenBank/DDBJ databases">
        <title>Phylogenomic reconstructions and comparative analyses of Kickxellomycotina fungi.</title>
        <authorList>
            <person name="Reynolds N.K."/>
            <person name="Stajich J.E."/>
            <person name="Barry K."/>
            <person name="Grigoriev I.V."/>
            <person name="Crous P."/>
            <person name="Smith M.E."/>
        </authorList>
    </citation>
    <scope>NUCLEOTIDE SEQUENCE</scope>
    <source>
        <strain evidence="12">RSA 861</strain>
    </source>
</reference>
<name>A0A9W8AGA5_9FUNG</name>
<keyword evidence="4" id="KW-0507">mRNA processing</keyword>
<feature type="domain" description="Pre-mRNA-splicing factor Syf1-like N-terminal HAT-repeats" evidence="11">
    <location>
        <begin position="308"/>
        <end position="468"/>
    </location>
</feature>
<keyword evidence="7" id="KW-0508">mRNA splicing</keyword>
<dbReference type="Proteomes" id="UP001150569">
    <property type="component" value="Unassembled WGS sequence"/>
</dbReference>
<dbReference type="GO" id="GO:0071007">
    <property type="term" value="C:U2-type catalytic step 2 spliceosome"/>
    <property type="evidence" value="ECO:0007669"/>
    <property type="project" value="TreeGrafter"/>
</dbReference>
<comment type="function">
    <text evidence="9">Involved in pre-mRNA splicing and cell cycle progression. Required for the spliceosome assembly and initiation of the DNA replication.</text>
</comment>
<dbReference type="InterPro" id="IPR019734">
    <property type="entry name" value="TPR_rpt"/>
</dbReference>
<dbReference type="InterPro" id="IPR045075">
    <property type="entry name" value="Syf1-like"/>
</dbReference>
<evidence type="ECO:0000256" key="4">
    <source>
        <dbReference type="ARBA" id="ARBA00022664"/>
    </source>
</evidence>
<feature type="domain" description="Pre-mRNA-splicing factor Syf1-like N-terminal HAT-repeats" evidence="11">
    <location>
        <begin position="60"/>
        <end position="205"/>
    </location>
</feature>